<evidence type="ECO:0000313" key="3">
    <source>
        <dbReference type="EMBL" id="QKH80506.1"/>
    </source>
</evidence>
<feature type="domain" description="Gfo/Idh/MocA-like oxidoreductase N-terminal" evidence="1">
    <location>
        <begin position="6"/>
        <end position="121"/>
    </location>
</feature>
<dbReference type="AlphaFoldDB" id="A0A7D4G6J0"/>
<dbReference type="Pfam" id="PF21390">
    <property type="entry name" value="Irp3-like_C"/>
    <property type="match status" value="1"/>
</dbReference>
<dbReference type="EMBL" id="CP054000">
    <property type="protein sequence ID" value="QKH80506.1"/>
    <property type="molecule type" value="Genomic_DNA"/>
</dbReference>
<proteinExistence type="predicted"/>
<dbReference type="InterPro" id="IPR036291">
    <property type="entry name" value="NAD(P)-bd_dom_sf"/>
</dbReference>
<dbReference type="InterPro" id="IPR051450">
    <property type="entry name" value="Gfo/Idh/MocA_Oxidoreductases"/>
</dbReference>
<dbReference type="RefSeq" id="WP_002842344.1">
    <property type="nucleotide sequence ID" value="NZ_CP054000.1"/>
</dbReference>
<feature type="domain" description="Thiazolinyl imine reductase-like C-terminal" evidence="2">
    <location>
        <begin position="150"/>
        <end position="246"/>
    </location>
</feature>
<dbReference type="InterPro" id="IPR000683">
    <property type="entry name" value="Gfo/Idh/MocA-like_OxRdtase_N"/>
</dbReference>
<dbReference type="Pfam" id="PF01408">
    <property type="entry name" value="GFO_IDH_MocA"/>
    <property type="match status" value="1"/>
</dbReference>
<organism evidence="3 4">
    <name type="scientific">Finegoldia magna</name>
    <name type="common">Peptostreptococcus magnus</name>
    <dbReference type="NCBI Taxonomy" id="1260"/>
    <lineage>
        <taxon>Bacteria</taxon>
        <taxon>Bacillati</taxon>
        <taxon>Bacillota</taxon>
        <taxon>Tissierellia</taxon>
        <taxon>Tissierellales</taxon>
        <taxon>Peptoniphilaceae</taxon>
        <taxon>Finegoldia</taxon>
    </lineage>
</organism>
<dbReference type="Gene3D" id="3.40.50.720">
    <property type="entry name" value="NAD(P)-binding Rossmann-like Domain"/>
    <property type="match status" value="1"/>
</dbReference>
<gene>
    <name evidence="3" type="ORF">FOC70_09170</name>
</gene>
<evidence type="ECO:0000259" key="2">
    <source>
        <dbReference type="Pfam" id="PF21390"/>
    </source>
</evidence>
<dbReference type="InterPro" id="IPR048655">
    <property type="entry name" value="Irp3-like_C"/>
</dbReference>
<dbReference type="Gene3D" id="3.30.360.10">
    <property type="entry name" value="Dihydrodipicolinate Reductase, domain 2"/>
    <property type="match status" value="1"/>
</dbReference>
<dbReference type="PANTHER" id="PTHR43377">
    <property type="entry name" value="BILIVERDIN REDUCTASE A"/>
    <property type="match status" value="1"/>
</dbReference>
<accession>A0A7D4G6J0</accession>
<dbReference type="PANTHER" id="PTHR43377:SF1">
    <property type="entry name" value="BILIVERDIN REDUCTASE A"/>
    <property type="match status" value="1"/>
</dbReference>
<evidence type="ECO:0000313" key="4">
    <source>
        <dbReference type="Proteomes" id="UP000502899"/>
    </source>
</evidence>
<dbReference type="SUPFAM" id="SSF51735">
    <property type="entry name" value="NAD(P)-binding Rossmann-fold domains"/>
    <property type="match status" value="1"/>
</dbReference>
<dbReference type="InterPro" id="IPR010091">
    <property type="entry name" value="Thiazolinyl_imide_reductase"/>
</dbReference>
<dbReference type="NCBIfam" id="TIGR01761">
    <property type="entry name" value="thiaz-red"/>
    <property type="match status" value="1"/>
</dbReference>
<sequence>MQNKYRVLVCGVGFGQFYIKAIENMNEKFQIVGILSKGSELSQSYAKKYKIPIYTTLNDVNLNEIDLACVVIGSTLIGGAGSDLVKQLLKNGVNVIQEQPVHLKEYIEFLKLSRENSCFYKLNTFYPNLKSVDTFLSLSKKLNKLSKIRFISAQCSVHVLFPLIDILGRALGGLKPYEFRNISTQNIESPFEIIEGYINDIPICISVQNQMTAKNPDNYMLLMHKIMFITNSGNLTLSGTNGPIIWESCLDKPHDKNGKFNLEESNEFSKLKTFEIAEDNEETYSSMMKLSWVNSISKSIIEFINCIDSKKANIVEQQYLISAIETWGELSRELGQSKIIQPYKKNAIKINDLKGGKNE</sequence>
<dbReference type="Proteomes" id="UP000502899">
    <property type="component" value="Chromosome"/>
</dbReference>
<protein>
    <submittedName>
        <fullName evidence="3">Gfo/Idh/MocA family oxidoreductase</fullName>
    </submittedName>
</protein>
<dbReference type="GO" id="GO:0000166">
    <property type="term" value="F:nucleotide binding"/>
    <property type="evidence" value="ECO:0007669"/>
    <property type="project" value="InterPro"/>
</dbReference>
<reference evidence="3 4" key="1">
    <citation type="submission" date="2020-05" db="EMBL/GenBank/DDBJ databases">
        <title>FDA dAtabase for Regulatory Grade micrObial Sequences (FDA-ARGOS): Supporting development and validation of Infectious Disease Dx tests.</title>
        <authorList>
            <person name="Pederson C."/>
            <person name="Tallon L."/>
            <person name="Sadzewicz L."/>
            <person name="Zhao X."/>
            <person name="Vavikolanu K."/>
            <person name="Mehta A."/>
            <person name="Aluvathingal J."/>
            <person name="Nadendla S."/>
            <person name="Myers T."/>
            <person name="Yan Y."/>
            <person name="Sichtig H."/>
        </authorList>
    </citation>
    <scope>NUCLEOTIDE SEQUENCE [LARGE SCALE GENOMIC DNA]</scope>
    <source>
        <strain evidence="3 4">FDAARGOS_764</strain>
    </source>
</reference>
<name>A0A7D4G6J0_FINMA</name>
<evidence type="ECO:0000259" key="1">
    <source>
        <dbReference type="Pfam" id="PF01408"/>
    </source>
</evidence>